<dbReference type="OrthoDB" id="1374948at2"/>
<gene>
    <name evidence="1" type="ORF">GRI62_10640</name>
</gene>
<proteinExistence type="predicted"/>
<keyword evidence="2" id="KW-1185">Reference proteome</keyword>
<name>A0A845A296_9SPHN</name>
<dbReference type="RefSeq" id="WP_131453326.1">
    <property type="nucleotide sequence ID" value="NZ_BMJK01000001.1"/>
</dbReference>
<dbReference type="AlphaFoldDB" id="A0A845A296"/>
<dbReference type="Proteomes" id="UP000460626">
    <property type="component" value="Unassembled WGS sequence"/>
</dbReference>
<dbReference type="EMBL" id="WTYH01000001">
    <property type="protein sequence ID" value="MXO94058.1"/>
    <property type="molecule type" value="Genomic_DNA"/>
</dbReference>
<protein>
    <submittedName>
        <fullName evidence="1">Uncharacterized protein</fullName>
    </submittedName>
</protein>
<organism evidence="1 2">
    <name type="scientific">Aurantiacibacter arachoides</name>
    <dbReference type="NCBI Taxonomy" id="1850444"/>
    <lineage>
        <taxon>Bacteria</taxon>
        <taxon>Pseudomonadati</taxon>
        <taxon>Pseudomonadota</taxon>
        <taxon>Alphaproteobacteria</taxon>
        <taxon>Sphingomonadales</taxon>
        <taxon>Erythrobacteraceae</taxon>
        <taxon>Aurantiacibacter</taxon>
    </lineage>
</organism>
<reference evidence="1 2" key="1">
    <citation type="submission" date="2019-12" db="EMBL/GenBank/DDBJ databases">
        <title>Genomic-based taxomic classification of the family Erythrobacteraceae.</title>
        <authorList>
            <person name="Xu L."/>
        </authorList>
    </citation>
    <scope>NUCLEOTIDE SEQUENCE [LARGE SCALE GENOMIC DNA]</scope>
    <source>
        <strain evidence="1 2">RC4-10-4</strain>
    </source>
</reference>
<evidence type="ECO:0000313" key="1">
    <source>
        <dbReference type="EMBL" id="MXO94058.1"/>
    </source>
</evidence>
<accession>A0A845A296</accession>
<comment type="caution">
    <text evidence="1">The sequence shown here is derived from an EMBL/GenBank/DDBJ whole genome shotgun (WGS) entry which is preliminary data.</text>
</comment>
<evidence type="ECO:0000313" key="2">
    <source>
        <dbReference type="Proteomes" id="UP000460626"/>
    </source>
</evidence>
<sequence length="309" mass="35313">MRWIDEEGYFLAIRALGQHHRVEIDQARFEEIQTASANLQHILALEEQWAAVIQNYMELEKGLLEAALRHMVMADYEWQTLHDWQLSFAVRMANLLSSCRAYLDQTTHHLGSLKPDGGDATAFKEARSREYDTRLGYRFMEAMRNYSQHRGLPLHGSSYAISRQEPDLLQYSVATSIDLSQLQGDDAFKQTVLAEISDEELSVEPLLRDYMAGLSAVHLKARNLLKERVAVWMEVIRGAIAQHVDSSPDGKTPGLSAIELGKRNAWLQTVHLGEDMLQRIEILQKRHRTLERVPSSFVSGAPRPPKRKR</sequence>